<evidence type="ECO:0000313" key="4">
    <source>
        <dbReference type="EMBL" id="CAG37013.1"/>
    </source>
</evidence>
<sequence>MHKKILLLTILLLFTLPAFSVYADEIFAEGDTFADDDDLYAEYSGPKVADTAIADPLYYMNKGMYYFNDKLYFWCLKPVSKGYSYVMPKPARIGIKNFFYNLGFPIRFVSNVLQFKFKEAGVETAIFLFNTTYGGLGFTQLAQDDLGWANSNEDLGQTLGSYSVGGGVYIVLPLFGPSSLRDTAGLVGDTFLYPAFYLDNLATSFIITGAVTVNNTSLRLGDYESLKDASVDPYAAMKDAYEKIRARKIKE</sequence>
<dbReference type="GO" id="GO:0120010">
    <property type="term" value="P:intermembrane phospholipid transfer"/>
    <property type="evidence" value="ECO:0007669"/>
    <property type="project" value="TreeGrafter"/>
</dbReference>
<dbReference type="STRING" id="177439.DP2284"/>
<dbReference type="eggNOG" id="COG2853">
    <property type="taxonomic scope" value="Bacteria"/>
</dbReference>
<dbReference type="Proteomes" id="UP000000602">
    <property type="component" value="Chromosome"/>
</dbReference>
<organism evidence="4 5">
    <name type="scientific">Desulfotalea psychrophila (strain LSv54 / DSM 12343)</name>
    <dbReference type="NCBI Taxonomy" id="177439"/>
    <lineage>
        <taxon>Bacteria</taxon>
        <taxon>Pseudomonadati</taxon>
        <taxon>Thermodesulfobacteriota</taxon>
        <taxon>Desulfobulbia</taxon>
        <taxon>Desulfobulbales</taxon>
        <taxon>Desulfocapsaceae</taxon>
        <taxon>Desulfotalea</taxon>
    </lineage>
</organism>
<proteinExistence type="inferred from homology"/>
<dbReference type="OrthoDB" id="9785326at2"/>
<name>Q6AKW2_DESPS</name>
<dbReference type="RefSeq" id="WP_011189525.1">
    <property type="nucleotide sequence ID" value="NC_006138.1"/>
</dbReference>
<dbReference type="GO" id="GO:0016020">
    <property type="term" value="C:membrane"/>
    <property type="evidence" value="ECO:0007669"/>
    <property type="project" value="InterPro"/>
</dbReference>
<protein>
    <recommendedName>
        <fullName evidence="6">VacJ family lipoprotein</fullName>
    </recommendedName>
</protein>
<keyword evidence="5" id="KW-1185">Reference proteome</keyword>
<dbReference type="PRINTS" id="PR01805">
    <property type="entry name" value="VACJLIPOPROT"/>
</dbReference>
<dbReference type="Pfam" id="PF04333">
    <property type="entry name" value="MlaA"/>
    <property type="match status" value="1"/>
</dbReference>
<evidence type="ECO:0000256" key="1">
    <source>
        <dbReference type="ARBA" id="ARBA00010634"/>
    </source>
</evidence>
<keyword evidence="2 3" id="KW-0732">Signal</keyword>
<feature type="chain" id="PRO_5004271546" description="VacJ family lipoprotein" evidence="3">
    <location>
        <begin position="24"/>
        <end position="251"/>
    </location>
</feature>
<dbReference type="KEGG" id="dps:DP2284"/>
<feature type="signal peptide" evidence="3">
    <location>
        <begin position="1"/>
        <end position="23"/>
    </location>
</feature>
<comment type="similarity">
    <text evidence="1">Belongs to the MlaA family.</text>
</comment>
<accession>Q6AKW2</accession>
<dbReference type="PANTHER" id="PTHR30035:SF3">
    <property type="entry name" value="INTERMEMBRANE PHOSPHOLIPID TRANSPORT SYSTEM LIPOPROTEIN MLAA"/>
    <property type="match status" value="1"/>
</dbReference>
<dbReference type="AlphaFoldDB" id="Q6AKW2"/>
<evidence type="ECO:0000256" key="2">
    <source>
        <dbReference type="ARBA" id="ARBA00022729"/>
    </source>
</evidence>
<reference evidence="5" key="1">
    <citation type="journal article" date="2004" name="Environ. Microbiol.">
        <title>The genome of Desulfotalea psychrophila, a sulfate-reducing bacterium from permanently cold Arctic sediments.</title>
        <authorList>
            <person name="Rabus R."/>
            <person name="Ruepp A."/>
            <person name="Frickey T."/>
            <person name="Rattei T."/>
            <person name="Fartmann B."/>
            <person name="Stark M."/>
            <person name="Bauer M."/>
            <person name="Zibat A."/>
            <person name="Lombardot T."/>
            <person name="Becker I."/>
            <person name="Amann J."/>
            <person name="Gellner K."/>
            <person name="Teeling H."/>
            <person name="Leuschner W.D."/>
            <person name="Gloeckner F.-O."/>
            <person name="Lupas A.N."/>
            <person name="Amann R."/>
            <person name="Klenk H.-P."/>
        </authorList>
    </citation>
    <scope>NUCLEOTIDE SEQUENCE [LARGE SCALE GENOMIC DNA]</scope>
    <source>
        <strain evidence="5">DSM 12343 / LSv54</strain>
    </source>
</reference>
<dbReference type="EMBL" id="CR522870">
    <property type="protein sequence ID" value="CAG37013.1"/>
    <property type="molecule type" value="Genomic_DNA"/>
</dbReference>
<evidence type="ECO:0000256" key="3">
    <source>
        <dbReference type="SAM" id="SignalP"/>
    </source>
</evidence>
<dbReference type="HOGENOM" id="CLU_059326_2_1_7"/>
<dbReference type="InterPro" id="IPR007428">
    <property type="entry name" value="MlaA"/>
</dbReference>
<gene>
    <name evidence="4" type="ordered locus">DP2284</name>
</gene>
<evidence type="ECO:0008006" key="6">
    <source>
        <dbReference type="Google" id="ProtNLM"/>
    </source>
</evidence>
<evidence type="ECO:0000313" key="5">
    <source>
        <dbReference type="Proteomes" id="UP000000602"/>
    </source>
</evidence>
<dbReference type="PANTHER" id="PTHR30035">
    <property type="entry name" value="LIPOPROTEIN VACJ-RELATED"/>
    <property type="match status" value="1"/>
</dbReference>